<evidence type="ECO:0000256" key="2">
    <source>
        <dbReference type="ARBA" id="ARBA00007935"/>
    </source>
</evidence>
<feature type="transmembrane region" description="Helical" evidence="8">
    <location>
        <begin position="15"/>
        <end position="41"/>
    </location>
</feature>
<dbReference type="SUPFAM" id="SSF81345">
    <property type="entry name" value="ABC transporter involved in vitamin B12 uptake, BtuC"/>
    <property type="match status" value="1"/>
</dbReference>
<comment type="similarity">
    <text evidence="2">Belongs to the binding-protein-dependent transport system permease family. FecCD subfamily.</text>
</comment>
<evidence type="ECO:0000256" key="3">
    <source>
        <dbReference type="ARBA" id="ARBA00022448"/>
    </source>
</evidence>
<gene>
    <name evidence="9" type="ORF">SAMN02745248_02051</name>
</gene>
<dbReference type="PANTHER" id="PTHR30472:SF68">
    <property type="entry name" value="FERRICHROME TRANSPORT SYSTEM PERMEASE PROTEIN FHUB"/>
    <property type="match status" value="1"/>
</dbReference>
<comment type="subcellular location">
    <subcellularLocation>
        <location evidence="1">Cell membrane</location>
        <topology evidence="1">Multi-pass membrane protein</topology>
    </subcellularLocation>
</comment>
<evidence type="ECO:0000256" key="4">
    <source>
        <dbReference type="ARBA" id="ARBA00022475"/>
    </source>
</evidence>
<sequence length="343" mass="36943">MNTDNSLAVLHKKKVYIFSVMMILGASVIISFFISLSFGAYKISIPDIFKAIFIDKEGLSRNIIWKVRVPRTCVAGAVGVCLSLAGAILQGVMRNPLASPNTIGVSAGAGLVATVTLVLIPNYSYLLTPCAFIGAFTITLIIYIVSWKDGVNPLRMILAGIAISSLVNAIINMILIFYPDRVHNTLGFTVGSLSAKTWADFKLILPYAVIGFILSMIMSKKLNILMLGDEIATSLGLKIERVRLILILLSSLLAASAVSVVGMLGFVGLIVPHITRIVIGSDYRYLLPASAMLGAALVTICDTIARVVVEPIELPVGLILSLFGVPFFLYLLRGGLKKRVKSR</sequence>
<keyword evidence="6 8" id="KW-1133">Transmembrane helix</keyword>
<keyword evidence="10" id="KW-1185">Reference proteome</keyword>
<dbReference type="FunFam" id="1.10.3470.10:FF:000001">
    <property type="entry name" value="Vitamin B12 ABC transporter permease BtuC"/>
    <property type="match status" value="1"/>
</dbReference>
<evidence type="ECO:0000313" key="10">
    <source>
        <dbReference type="Proteomes" id="UP000183952"/>
    </source>
</evidence>
<dbReference type="GO" id="GO:0005886">
    <property type="term" value="C:plasma membrane"/>
    <property type="evidence" value="ECO:0007669"/>
    <property type="project" value="UniProtKB-SubCell"/>
</dbReference>
<name>A0A1M6QLI7_9CLOT</name>
<dbReference type="Pfam" id="PF01032">
    <property type="entry name" value="FecCD"/>
    <property type="match status" value="1"/>
</dbReference>
<evidence type="ECO:0000256" key="1">
    <source>
        <dbReference type="ARBA" id="ARBA00004651"/>
    </source>
</evidence>
<dbReference type="GO" id="GO:0022857">
    <property type="term" value="F:transmembrane transporter activity"/>
    <property type="evidence" value="ECO:0007669"/>
    <property type="project" value="InterPro"/>
</dbReference>
<evidence type="ECO:0000256" key="8">
    <source>
        <dbReference type="SAM" id="Phobius"/>
    </source>
</evidence>
<dbReference type="Gene3D" id="1.10.3470.10">
    <property type="entry name" value="ABC transporter involved in vitamin B12 uptake, BtuC"/>
    <property type="match status" value="1"/>
</dbReference>
<dbReference type="CDD" id="cd06550">
    <property type="entry name" value="TM_ABC_iron-siderophores_like"/>
    <property type="match status" value="1"/>
</dbReference>
<evidence type="ECO:0000256" key="7">
    <source>
        <dbReference type="ARBA" id="ARBA00023136"/>
    </source>
</evidence>
<feature type="transmembrane region" description="Helical" evidence="8">
    <location>
        <begin position="199"/>
        <end position="218"/>
    </location>
</feature>
<evidence type="ECO:0000256" key="5">
    <source>
        <dbReference type="ARBA" id="ARBA00022692"/>
    </source>
</evidence>
<keyword evidence="7 8" id="KW-0472">Membrane</keyword>
<feature type="transmembrane region" description="Helical" evidence="8">
    <location>
        <begin position="125"/>
        <end position="145"/>
    </location>
</feature>
<accession>A0A1M6QLI7</accession>
<keyword evidence="4" id="KW-1003">Cell membrane</keyword>
<organism evidence="9 10">
    <name type="scientific">Hathewaya proteolytica DSM 3090</name>
    <dbReference type="NCBI Taxonomy" id="1121331"/>
    <lineage>
        <taxon>Bacteria</taxon>
        <taxon>Bacillati</taxon>
        <taxon>Bacillota</taxon>
        <taxon>Clostridia</taxon>
        <taxon>Eubacteriales</taxon>
        <taxon>Clostridiaceae</taxon>
        <taxon>Hathewaya</taxon>
    </lineage>
</organism>
<dbReference type="InterPro" id="IPR000522">
    <property type="entry name" value="ABC_transptr_permease_BtuC"/>
</dbReference>
<protein>
    <submittedName>
        <fullName evidence="9">Iron complex transport system permease protein</fullName>
    </submittedName>
</protein>
<dbReference type="InterPro" id="IPR037294">
    <property type="entry name" value="ABC_BtuC-like"/>
</dbReference>
<dbReference type="GO" id="GO:0033214">
    <property type="term" value="P:siderophore-iron import into cell"/>
    <property type="evidence" value="ECO:0007669"/>
    <property type="project" value="TreeGrafter"/>
</dbReference>
<dbReference type="AlphaFoldDB" id="A0A1M6QLI7"/>
<feature type="transmembrane region" description="Helical" evidence="8">
    <location>
        <begin position="69"/>
        <end position="89"/>
    </location>
</feature>
<feature type="transmembrane region" description="Helical" evidence="8">
    <location>
        <begin position="157"/>
        <end position="178"/>
    </location>
</feature>
<proteinExistence type="inferred from homology"/>
<reference evidence="9 10" key="1">
    <citation type="submission" date="2016-11" db="EMBL/GenBank/DDBJ databases">
        <authorList>
            <person name="Jaros S."/>
            <person name="Januszkiewicz K."/>
            <person name="Wedrychowicz H."/>
        </authorList>
    </citation>
    <scope>NUCLEOTIDE SEQUENCE [LARGE SCALE GENOMIC DNA]</scope>
    <source>
        <strain evidence="9 10">DSM 3090</strain>
    </source>
</reference>
<dbReference type="Proteomes" id="UP000183952">
    <property type="component" value="Unassembled WGS sequence"/>
</dbReference>
<dbReference type="STRING" id="1121331.SAMN02745248_02051"/>
<keyword evidence="5 8" id="KW-0812">Transmembrane</keyword>
<dbReference type="PANTHER" id="PTHR30472">
    <property type="entry name" value="FERRIC ENTEROBACTIN TRANSPORT SYSTEM PERMEASE PROTEIN"/>
    <property type="match status" value="1"/>
</dbReference>
<dbReference type="EMBL" id="FRAD01000017">
    <property type="protein sequence ID" value="SHK21149.1"/>
    <property type="molecule type" value="Genomic_DNA"/>
</dbReference>
<feature type="transmembrane region" description="Helical" evidence="8">
    <location>
        <begin position="244"/>
        <end position="271"/>
    </location>
</feature>
<keyword evidence="3" id="KW-0813">Transport</keyword>
<evidence type="ECO:0000313" key="9">
    <source>
        <dbReference type="EMBL" id="SHK21149.1"/>
    </source>
</evidence>
<feature type="transmembrane region" description="Helical" evidence="8">
    <location>
        <begin position="314"/>
        <end position="332"/>
    </location>
</feature>
<feature type="transmembrane region" description="Helical" evidence="8">
    <location>
        <begin position="283"/>
        <end position="308"/>
    </location>
</feature>
<feature type="transmembrane region" description="Helical" evidence="8">
    <location>
        <begin position="101"/>
        <end position="120"/>
    </location>
</feature>
<evidence type="ECO:0000256" key="6">
    <source>
        <dbReference type="ARBA" id="ARBA00022989"/>
    </source>
</evidence>
<dbReference type="RefSeq" id="WP_242942368.1">
    <property type="nucleotide sequence ID" value="NZ_FRAD01000017.1"/>
</dbReference>